<name>A0A8S5SU93_9CAUD</name>
<evidence type="ECO:0000313" key="2">
    <source>
        <dbReference type="EMBL" id="DAF54613.1"/>
    </source>
</evidence>
<dbReference type="EMBL" id="BK032682">
    <property type="protein sequence ID" value="DAF54613.1"/>
    <property type="molecule type" value="Genomic_DNA"/>
</dbReference>
<proteinExistence type="predicted"/>
<reference evidence="2" key="1">
    <citation type="journal article" date="2021" name="Proc. Natl. Acad. Sci. U.S.A.">
        <title>A Catalog of Tens of Thousands of Viruses from Human Metagenomes Reveals Hidden Associations with Chronic Diseases.</title>
        <authorList>
            <person name="Tisza M.J."/>
            <person name="Buck C.B."/>
        </authorList>
    </citation>
    <scope>NUCLEOTIDE SEQUENCE</scope>
    <source>
        <strain evidence="2">CtqPo10</strain>
    </source>
</reference>
<accession>A0A8S5SU93</accession>
<feature type="compositionally biased region" description="Polar residues" evidence="1">
    <location>
        <begin position="526"/>
        <end position="551"/>
    </location>
</feature>
<sequence>MPEEVKRKRGRPPKQKPIEQQVVELNSQSSTVQNNNYEFSSCVTTSSLNLDSLLFSCGLYNYFSKSAIDCVIRDPVTYHDEAIRLSDLVYTKNGIVSNSIDYMTALPCLDRVITIKSKRSAKKIKENKEKMSATLKTIDDKLFIRDALHTEMREGIAFYYFDIRKPSNDFQQSMSDYDVENIIEINELGINARIVTLPWQYTKIVGKKNGRYVLAFNLRYFDDFTGDTQERKLKKYPKEISDGYNKKRKGLIKDWLILDSDKTMCRKIKCKDSEPWGRSLIIAALEDVLYKDYYTDTKRNVLDEINNKIIYETFPEGKDKGTCALSKKQQEDQHNTVKQAIMTKNSKGGTSFFSVAAGTKLDSIDIDLDIFDSKNESDLNNNISLDLGICASLIGAMSTGNFASGQSNLEMITAQLYTWVYEWQTELNYVINKNIIKDDKNKVEIYYFPTSFVNRKTFFDQMKTLYSEASGSLTFLVASAGIDPDVYFNILDQEIEDGIYDRYKPHETSYTLSKNQEDSNGRPQIDNPTNENTIRSKTNNSNDMPKPSNNK</sequence>
<protein>
    <submittedName>
        <fullName evidence="2">Portal protein</fullName>
    </submittedName>
</protein>
<evidence type="ECO:0000256" key="1">
    <source>
        <dbReference type="SAM" id="MobiDB-lite"/>
    </source>
</evidence>
<organism evidence="2">
    <name type="scientific">Siphoviridae sp. ctqPo10</name>
    <dbReference type="NCBI Taxonomy" id="2827948"/>
    <lineage>
        <taxon>Viruses</taxon>
        <taxon>Duplodnaviria</taxon>
        <taxon>Heunggongvirae</taxon>
        <taxon>Uroviricota</taxon>
        <taxon>Caudoviricetes</taxon>
    </lineage>
</organism>
<feature type="region of interest" description="Disordered" evidence="1">
    <location>
        <begin position="512"/>
        <end position="551"/>
    </location>
</feature>